<evidence type="ECO:0000256" key="1">
    <source>
        <dbReference type="ARBA" id="ARBA00001913"/>
    </source>
</evidence>
<dbReference type="InterPro" id="IPR030400">
    <property type="entry name" value="Sedolisin_dom"/>
</dbReference>
<proteinExistence type="predicted"/>
<sequence>MSNTSHYGYRELPGSGKEPLPGARRVAPVAPDETIEVSLYLKDPARKELEQNLQEQIQGRSTRLTREEYARVHSARPEDITKIEHFARQHNLIVTEIDPVSRRVVLTGTASAFNSAFQTELHHYEYDDITYRGRTGPLMVPHDLAQTVESVLGLDDRPQANYHLRFYDPAIARPSANAVSYDPRTLAQLYNFPSDLNGQGEAIAIIELGGGYNTSDLTTYFQQLNIAVPQVTSVSVDGANNAPGGDPNSADGEVELDIEVAGAIAPGAHIVVYFAPNTDRGFVDAITTAIHDTTNKPSVISISWGSAEDQWTDQSRQTMDQAFQTAASLGVTVCVAAGDSGSSDGATDGQAHVDFPASDPYVMGCGGTRLEASGQQITSEVVWNEGASSATGGGVSEKFALPSWQANANVPPSANPSKFVGRGVPDVSGDADPQTGYKVRVDGQDMVIGGTSAVAPLWAGLLALLNQRLGQSAGFLNPALYQNYQALQQNNAFHDITQGNNGAYSAGPGWDACSGLGTPNGSNLVNELYTLLHKQQVTP</sequence>
<comment type="caution">
    <text evidence="10">The sequence shown here is derived from an EMBL/GenBank/DDBJ whole genome shotgun (WGS) entry which is preliminary data.</text>
</comment>
<keyword evidence="6" id="KW-0106">Calcium</keyword>
<feature type="domain" description="Peptidase S53" evidence="9">
    <location>
        <begin position="180"/>
        <end position="531"/>
    </location>
</feature>
<dbReference type="CDD" id="cd11377">
    <property type="entry name" value="Pro-peptidase_S53"/>
    <property type="match status" value="1"/>
</dbReference>
<dbReference type="SUPFAM" id="SSF54897">
    <property type="entry name" value="Protease propeptides/inhibitors"/>
    <property type="match status" value="1"/>
</dbReference>
<dbReference type="SMART" id="SM00944">
    <property type="entry name" value="Pro-kuma_activ"/>
    <property type="match status" value="1"/>
</dbReference>
<evidence type="ECO:0000256" key="8">
    <source>
        <dbReference type="SAM" id="MobiDB-lite"/>
    </source>
</evidence>
<evidence type="ECO:0000256" key="4">
    <source>
        <dbReference type="ARBA" id="ARBA00022801"/>
    </source>
</evidence>
<dbReference type="Proteomes" id="UP001344906">
    <property type="component" value="Unassembled WGS sequence"/>
</dbReference>
<dbReference type="PANTHER" id="PTHR14218">
    <property type="entry name" value="PROTEASE S8 TRIPEPTIDYL PEPTIDASE I CLN2"/>
    <property type="match status" value="1"/>
</dbReference>
<dbReference type="EMBL" id="BSRI01000001">
    <property type="protein sequence ID" value="GLV53375.1"/>
    <property type="molecule type" value="Genomic_DNA"/>
</dbReference>
<keyword evidence="2" id="KW-0645">Protease</keyword>
<comment type="cofactor">
    <cofactor evidence="1">
        <name>Ca(2+)</name>
        <dbReference type="ChEBI" id="CHEBI:29108"/>
    </cofactor>
</comment>
<evidence type="ECO:0000256" key="6">
    <source>
        <dbReference type="ARBA" id="ARBA00022837"/>
    </source>
</evidence>
<dbReference type="RefSeq" id="WP_338246938.1">
    <property type="nucleotide sequence ID" value="NZ_BSRI01000001.1"/>
</dbReference>
<dbReference type="Gene3D" id="3.40.50.200">
    <property type="entry name" value="Peptidase S8/S53 domain"/>
    <property type="match status" value="1"/>
</dbReference>
<dbReference type="PANTHER" id="PTHR14218:SF15">
    <property type="entry name" value="TRIPEPTIDYL-PEPTIDASE 1"/>
    <property type="match status" value="1"/>
</dbReference>
<reference evidence="10 11" key="1">
    <citation type="submission" date="2023-02" db="EMBL/GenBank/DDBJ databases">
        <title>Dictyobacter halimunensis sp. nov., a new member of the class Ktedonobacteria from forest soil in a geothermal area.</title>
        <authorList>
            <person name="Rachmania M.K."/>
            <person name="Ningsih F."/>
            <person name="Sakai Y."/>
            <person name="Yabe S."/>
            <person name="Yokota A."/>
            <person name="Sjamsuridzal W."/>
        </authorList>
    </citation>
    <scope>NUCLEOTIDE SEQUENCE [LARGE SCALE GENOMIC DNA]</scope>
    <source>
        <strain evidence="10 11">S3.2.2.5</strain>
    </source>
</reference>
<dbReference type="CDD" id="cd04056">
    <property type="entry name" value="Peptidases_S53"/>
    <property type="match status" value="1"/>
</dbReference>
<evidence type="ECO:0000256" key="5">
    <source>
        <dbReference type="ARBA" id="ARBA00022825"/>
    </source>
</evidence>
<keyword evidence="5" id="KW-0720">Serine protease</keyword>
<dbReference type="Pfam" id="PF09286">
    <property type="entry name" value="Pro-kuma_activ"/>
    <property type="match status" value="1"/>
</dbReference>
<feature type="region of interest" description="Disordered" evidence="8">
    <location>
        <begin position="1"/>
        <end position="26"/>
    </location>
</feature>
<keyword evidence="7" id="KW-0865">Zymogen</keyword>
<accession>A0ABQ6FH82</accession>
<evidence type="ECO:0000256" key="3">
    <source>
        <dbReference type="ARBA" id="ARBA00022723"/>
    </source>
</evidence>
<evidence type="ECO:0000313" key="10">
    <source>
        <dbReference type="EMBL" id="GLV53375.1"/>
    </source>
</evidence>
<evidence type="ECO:0000256" key="7">
    <source>
        <dbReference type="ARBA" id="ARBA00023145"/>
    </source>
</evidence>
<evidence type="ECO:0000259" key="9">
    <source>
        <dbReference type="PROSITE" id="PS51695"/>
    </source>
</evidence>
<keyword evidence="11" id="KW-1185">Reference proteome</keyword>
<name>A0ABQ6FH82_9CHLR</name>
<dbReference type="InterPro" id="IPR050819">
    <property type="entry name" value="Tripeptidyl-peptidase_I"/>
</dbReference>
<organism evidence="10 11">
    <name type="scientific">Dictyobacter halimunensis</name>
    <dbReference type="NCBI Taxonomy" id="3026934"/>
    <lineage>
        <taxon>Bacteria</taxon>
        <taxon>Bacillati</taxon>
        <taxon>Chloroflexota</taxon>
        <taxon>Ktedonobacteria</taxon>
        <taxon>Ktedonobacterales</taxon>
        <taxon>Dictyobacteraceae</taxon>
        <taxon>Dictyobacter</taxon>
    </lineage>
</organism>
<dbReference type="PROSITE" id="PS51695">
    <property type="entry name" value="SEDOLISIN"/>
    <property type="match status" value="1"/>
</dbReference>
<evidence type="ECO:0000256" key="2">
    <source>
        <dbReference type="ARBA" id="ARBA00022670"/>
    </source>
</evidence>
<dbReference type="Pfam" id="PF00082">
    <property type="entry name" value="Peptidase_S8"/>
    <property type="match status" value="1"/>
</dbReference>
<keyword evidence="3" id="KW-0479">Metal-binding</keyword>
<dbReference type="SUPFAM" id="SSF52743">
    <property type="entry name" value="Subtilisin-like"/>
    <property type="match status" value="1"/>
</dbReference>
<protein>
    <submittedName>
        <fullName evidence="10">Kumamolisin</fullName>
    </submittedName>
</protein>
<dbReference type="InterPro" id="IPR036852">
    <property type="entry name" value="Peptidase_S8/S53_dom_sf"/>
</dbReference>
<dbReference type="InterPro" id="IPR015366">
    <property type="entry name" value="S53_propep"/>
</dbReference>
<keyword evidence="4" id="KW-0378">Hydrolase</keyword>
<evidence type="ECO:0000313" key="11">
    <source>
        <dbReference type="Proteomes" id="UP001344906"/>
    </source>
</evidence>
<gene>
    <name evidence="10" type="ORF">KDH_02300</name>
</gene>
<dbReference type="InterPro" id="IPR000209">
    <property type="entry name" value="Peptidase_S8/S53_dom"/>
</dbReference>